<keyword evidence="2" id="KW-1185">Reference proteome</keyword>
<name>A0A158A842_9BURK</name>
<proteinExistence type="predicted"/>
<evidence type="ECO:0000313" key="1">
    <source>
        <dbReference type="EMBL" id="SAK53786.1"/>
    </source>
</evidence>
<evidence type="ECO:0000313" key="2">
    <source>
        <dbReference type="Proteomes" id="UP000054903"/>
    </source>
</evidence>
<dbReference type="InterPro" id="IPR011990">
    <property type="entry name" value="TPR-like_helical_dom_sf"/>
</dbReference>
<sequence>MPGMGAHNWHSTPLYVFSWGDGRITAGSKDKVAIVLLEKLQDLIQWPRIYASAADFIYSSKSSQGVGIHSYRRNDGDLLFVADQKVASLKMRTNKILTKIQPSRIASVDHGAEAMRLYQRFKERLAPDVMELAVLYLEMQRSEDVIKLLDLASEGAHSTRAPWPRVTDEVVERLRFADREIARGKYRVATSVYAAVLAELSSEIDDDIVVRLARFSISERCGLLRTGRDVLRLPEWQLLDCLLKELCCIASSSNEWLAYSGRSLLRLASVFLSKKETERARDVLSMVSELATSAADRKLSIDYDLSTELLLTQASLEIYAGDLGRAEKCYQQAVARLRKADENVSTMFRLASVLAGLSDFYLAQGRLIAAEATAIEGVAWGRILALAGIPKSEESVLTAQGVLERLYVRASRDLELSLLRKTLDASTRG</sequence>
<reference evidence="1" key="1">
    <citation type="submission" date="2016-01" db="EMBL/GenBank/DDBJ databases">
        <authorList>
            <person name="Peeters C."/>
        </authorList>
    </citation>
    <scope>NUCLEOTIDE SEQUENCE</scope>
    <source>
        <strain evidence="1">LMG 29320</strain>
    </source>
</reference>
<dbReference type="EMBL" id="FCNX02000003">
    <property type="protein sequence ID" value="SAK53786.1"/>
    <property type="molecule type" value="Genomic_DNA"/>
</dbReference>
<dbReference type="SUPFAM" id="SSF48452">
    <property type="entry name" value="TPR-like"/>
    <property type="match status" value="1"/>
</dbReference>
<evidence type="ECO:0008006" key="3">
    <source>
        <dbReference type="Google" id="ProtNLM"/>
    </source>
</evidence>
<accession>A0A158A842</accession>
<gene>
    <name evidence="1" type="ORF">AWB77_01466</name>
</gene>
<organism evidence="1 2">
    <name type="scientific">Caballeronia fortuita</name>
    <dbReference type="NCBI Taxonomy" id="1777138"/>
    <lineage>
        <taxon>Bacteria</taxon>
        <taxon>Pseudomonadati</taxon>
        <taxon>Pseudomonadota</taxon>
        <taxon>Betaproteobacteria</taxon>
        <taxon>Burkholderiales</taxon>
        <taxon>Burkholderiaceae</taxon>
        <taxon>Caballeronia</taxon>
    </lineage>
</organism>
<dbReference type="Proteomes" id="UP000054903">
    <property type="component" value="Unassembled WGS sequence"/>
</dbReference>
<dbReference type="AlphaFoldDB" id="A0A158A842"/>
<comment type="caution">
    <text evidence="1">The sequence shown here is derived from an EMBL/GenBank/DDBJ whole genome shotgun (WGS) entry which is preliminary data.</text>
</comment>
<dbReference type="STRING" id="1777138.AWB77_01466"/>
<protein>
    <recommendedName>
        <fullName evidence="3">Tetratricopeptide repeat protein</fullName>
    </recommendedName>
</protein>
<dbReference type="Gene3D" id="1.25.40.10">
    <property type="entry name" value="Tetratricopeptide repeat domain"/>
    <property type="match status" value="1"/>
</dbReference>